<evidence type="ECO:0000313" key="1">
    <source>
        <dbReference type="EMBL" id="AMO43793.1"/>
    </source>
</evidence>
<organism evidence="1 2">
    <name type="scientific">Mycobacterium phage Catalina</name>
    <dbReference type="NCBI Taxonomy" id="1792253"/>
    <lineage>
        <taxon>Viruses</taxon>
        <taxon>Duplodnaviria</taxon>
        <taxon>Heunggongvirae</taxon>
        <taxon>Uroviricota</taxon>
        <taxon>Caudoviricetes</taxon>
        <taxon>Fromanvirus</taxon>
        <taxon>Fromanvirus packman</taxon>
    </lineage>
</organism>
<name>A0A127KNX0_9CAUD</name>
<protein>
    <submittedName>
        <fullName evidence="1">Tail assembly chaperone</fullName>
    </submittedName>
</protein>
<dbReference type="InterPro" id="IPR020132">
    <property type="entry name" value="Gp24/Gp25"/>
</dbReference>
<sequence>MGNIFTLDSVREEVEREFAPVTVDMEEGSVVLRNVLRVPKLRRDKVFKLIDELEAATKDADGKEIAPEALGMEHMEKTAGIAVELIRLVADSDKLGEILCSILEDDVALTLAVFGKWMEVTQPGGSRTLAELVDDYGDCIFADLMDEYGVDLGDIFVPESRLTPRKVLILIKELPIASRFFAEKQGGRQFRGWDETRYAMVAIVNAVRALQYTYVVAHSKSKPKAPAPYPIPKKARSSLQEQLAKPGSFAYIVAAQMRAAKKRRAELSQAQAAQKSDGSQSG</sequence>
<dbReference type="Pfam" id="PF17388">
    <property type="entry name" value="GP24_25"/>
    <property type="match status" value="1"/>
</dbReference>
<dbReference type="OrthoDB" id="7980at10239"/>
<dbReference type="KEGG" id="vg:29122775"/>
<proteinExistence type="predicted"/>
<dbReference type="Proteomes" id="UP000201448">
    <property type="component" value="Segment"/>
</dbReference>
<reference evidence="1 2" key="1">
    <citation type="submission" date="2016-01" db="EMBL/GenBank/DDBJ databases">
        <authorList>
            <person name="Cotto-Rosario A."/>
            <person name="Gomez-Fuentes N."/>
            <person name="Berrios-Ruiz J."/>
            <person name="Caceres-Velazquez C."/>
            <person name="Casiano-Real M."/>
            <person name="Cotto-Berrios I."/>
            <person name="Crespo-Vega V."/>
            <person name="DeJesus-David M."/>
            <person name="DelToro-Sanchez C.J."/>
            <person name="Diaz-Morales C.J."/>
            <person name="Espada-Ramos M."/>
            <person name="Feliciano-Torres M.J."/>
            <person name="Fernandez-Rodriguez P.M."/>
            <person name="Fernandez-Martinez M."/>
            <person name="Figueroa-Concepcion D."/>
            <person name="Figueroa-Bermudez M.L."/>
            <person name="Garcia-Delgado K."/>
            <person name="Nunez-Rodriguez C."/>
            <person name="Quiles-Santiago A.M."/>
            <person name="Rodriguez-Gonzalez A."/>
            <person name="Santiago-Burgos D."/>
            <person name="Solivan-Perez E."/>
            <person name="Torres-Vazquez A."/>
            <person name="Verdejo-Lopez V."/>
            <person name="Vazquez E."/>
            <person name="Rubin M.R."/>
            <person name="Ware V.C."/>
            <person name="Bradley K.W."/>
            <person name="Asai D.J."/>
            <person name="Bowman C.A."/>
            <person name="Russell D.A."/>
            <person name="Pope W.H."/>
            <person name="Jacobs-Sera D."/>
            <person name="Hendrix R.W."/>
            <person name="Hatfull G.F."/>
        </authorList>
    </citation>
    <scope>NUCLEOTIDE SEQUENCE [LARGE SCALE GENOMIC DNA]</scope>
</reference>
<dbReference type="EMBL" id="KU613353">
    <property type="protein sequence ID" value="AMO43793.1"/>
    <property type="molecule type" value="Genomic_DNA"/>
</dbReference>
<gene>
    <name evidence="1" type="ORF">PBI_CATALINA_26</name>
</gene>
<dbReference type="RefSeq" id="YP_009301847.1">
    <property type="nucleotide sequence ID" value="NC_031238.1"/>
</dbReference>
<dbReference type="GeneID" id="29122775"/>
<evidence type="ECO:0000313" key="2">
    <source>
        <dbReference type="Proteomes" id="UP000201448"/>
    </source>
</evidence>
<accession>A0A127KNX0</accession>